<gene>
    <name evidence="2" type="ORF">NRB56_33710</name>
</gene>
<proteinExistence type="predicted"/>
<dbReference type="GO" id="GO:0004029">
    <property type="term" value="F:aldehyde dehydrogenase (NAD+) activity"/>
    <property type="evidence" value="ECO:0007669"/>
    <property type="project" value="TreeGrafter"/>
</dbReference>
<protein>
    <recommendedName>
        <fullName evidence="1">NAD-dependent epimerase/dehydratase domain-containing protein</fullName>
    </recommendedName>
</protein>
<name>A0A7K0DQC2_9NOCA</name>
<dbReference type="PANTHER" id="PTHR48079:SF6">
    <property type="entry name" value="NAD(P)-BINDING DOMAIN-CONTAINING PROTEIN-RELATED"/>
    <property type="match status" value="1"/>
</dbReference>
<sequence>MRVVVVGATGNIGSRVVTELSALPGTTVVGLARRRPTGTVAPDNVEWVTADIRRDELRPRFADADAVVHLAWLFQPTHRPMVTWDANVIGTSRVLAAVAEAHVPVLMCASSVAAYSPAVDDRPVDESWPTHGWSAAAYTREKAYVERLLDIHEREHPGLRLVRIRPAFVFQHAAAAAQRRLFAGPLLPNRVLRRHVPPVLPVPAGLRFQAVHTADIGRAFALAVTSGAHGAFNLAADPVITPAALGELLGARTVTVPPGAVRGALALGWRLRLLPAPADLFEAMMHLPVMSTERARRELGWTPRIGATDALADMLTGLRGGDGGETPPLRADAGGRFRFREFASGVGGSDPVDRWAHAD</sequence>
<dbReference type="GO" id="GO:0005737">
    <property type="term" value="C:cytoplasm"/>
    <property type="evidence" value="ECO:0007669"/>
    <property type="project" value="TreeGrafter"/>
</dbReference>
<dbReference type="InterPro" id="IPR051783">
    <property type="entry name" value="NAD(P)-dependent_oxidoreduct"/>
</dbReference>
<evidence type="ECO:0000313" key="2">
    <source>
        <dbReference type="EMBL" id="MQY27788.1"/>
    </source>
</evidence>
<evidence type="ECO:0000313" key="3">
    <source>
        <dbReference type="Proteomes" id="UP000431401"/>
    </source>
</evidence>
<dbReference type="Gene3D" id="3.40.50.720">
    <property type="entry name" value="NAD(P)-binding Rossmann-like Domain"/>
    <property type="match status" value="1"/>
</dbReference>
<dbReference type="Pfam" id="PF01370">
    <property type="entry name" value="Epimerase"/>
    <property type="match status" value="1"/>
</dbReference>
<evidence type="ECO:0000259" key="1">
    <source>
        <dbReference type="Pfam" id="PF01370"/>
    </source>
</evidence>
<dbReference type="InterPro" id="IPR036291">
    <property type="entry name" value="NAD(P)-bd_dom_sf"/>
</dbReference>
<accession>A0A7K0DQC2</accession>
<dbReference type="Proteomes" id="UP000431401">
    <property type="component" value="Unassembled WGS sequence"/>
</dbReference>
<reference evidence="2 3" key="1">
    <citation type="submission" date="2019-10" db="EMBL/GenBank/DDBJ databases">
        <title>Nocardia macrotermitis sp. nov. and Nocardia aurantia sp. nov., isolated from the gut of fungus growing-termite Macrotermes natalensis.</title>
        <authorList>
            <person name="Benndorf R."/>
            <person name="Schwitalla J."/>
            <person name="Martin K."/>
            <person name="De Beer W."/>
            <person name="Kaster A.-K."/>
            <person name="Vollmers J."/>
            <person name="Poulsen M."/>
            <person name="Beemelmanns C."/>
        </authorList>
    </citation>
    <scope>NUCLEOTIDE SEQUENCE [LARGE SCALE GENOMIC DNA]</scope>
    <source>
        <strain evidence="2 3">RB56</strain>
    </source>
</reference>
<dbReference type="PANTHER" id="PTHR48079">
    <property type="entry name" value="PROTEIN YEEZ"/>
    <property type="match status" value="1"/>
</dbReference>
<feature type="domain" description="NAD-dependent epimerase/dehydratase" evidence="1">
    <location>
        <begin position="3"/>
        <end position="234"/>
    </location>
</feature>
<dbReference type="OrthoDB" id="3338687at2"/>
<keyword evidence="3" id="KW-1185">Reference proteome</keyword>
<dbReference type="InterPro" id="IPR001509">
    <property type="entry name" value="Epimerase_deHydtase"/>
</dbReference>
<comment type="caution">
    <text evidence="2">The sequence shown here is derived from an EMBL/GenBank/DDBJ whole genome shotgun (WGS) entry which is preliminary data.</text>
</comment>
<dbReference type="EMBL" id="WEGI01000007">
    <property type="protein sequence ID" value="MQY27788.1"/>
    <property type="molecule type" value="Genomic_DNA"/>
</dbReference>
<organism evidence="2 3">
    <name type="scientific">Nocardia aurantia</name>
    <dbReference type="NCBI Taxonomy" id="2585199"/>
    <lineage>
        <taxon>Bacteria</taxon>
        <taxon>Bacillati</taxon>
        <taxon>Actinomycetota</taxon>
        <taxon>Actinomycetes</taxon>
        <taxon>Mycobacteriales</taxon>
        <taxon>Nocardiaceae</taxon>
        <taxon>Nocardia</taxon>
    </lineage>
</organism>
<dbReference type="AlphaFoldDB" id="A0A7K0DQC2"/>
<dbReference type="RefSeq" id="WP_153343241.1">
    <property type="nucleotide sequence ID" value="NZ_WEGI01000007.1"/>
</dbReference>
<dbReference type="SUPFAM" id="SSF51735">
    <property type="entry name" value="NAD(P)-binding Rossmann-fold domains"/>
    <property type="match status" value="1"/>
</dbReference>